<dbReference type="Proteomes" id="UP001642464">
    <property type="component" value="Unassembled WGS sequence"/>
</dbReference>
<keyword evidence="1" id="KW-0647">Proteasome</keyword>
<dbReference type="EMBL" id="CAXAMM010032890">
    <property type="protein sequence ID" value="CAK9070432.1"/>
    <property type="molecule type" value="Genomic_DNA"/>
</dbReference>
<evidence type="ECO:0000313" key="2">
    <source>
        <dbReference type="Proteomes" id="UP001642464"/>
    </source>
</evidence>
<dbReference type="Pfam" id="PF10508">
    <property type="entry name" value="Proteasom_PSMB"/>
    <property type="match status" value="1"/>
</dbReference>
<dbReference type="GO" id="GO:0008233">
    <property type="term" value="F:peptidase activity"/>
    <property type="evidence" value="ECO:0007669"/>
    <property type="project" value="UniProtKB-KW"/>
</dbReference>
<dbReference type="InterPro" id="IPR011989">
    <property type="entry name" value="ARM-like"/>
</dbReference>
<keyword evidence="2" id="KW-1185">Reference proteome</keyword>
<keyword evidence="1" id="KW-0378">Hydrolase</keyword>
<dbReference type="GO" id="GO:0000502">
    <property type="term" value="C:proteasome complex"/>
    <property type="evidence" value="ECO:0007669"/>
    <property type="project" value="UniProtKB-KW"/>
</dbReference>
<name>A0ABP0P4M6_9DINO</name>
<reference evidence="1 2" key="1">
    <citation type="submission" date="2024-02" db="EMBL/GenBank/DDBJ databases">
        <authorList>
            <person name="Chen Y."/>
            <person name="Shah S."/>
            <person name="Dougan E. K."/>
            <person name="Thang M."/>
            <person name="Chan C."/>
        </authorList>
    </citation>
    <scope>NUCLEOTIDE SEQUENCE [LARGE SCALE GENOMIC DNA]</scope>
</reference>
<dbReference type="PANTHER" id="PTHR13554:SF10">
    <property type="entry name" value="26S PROTEASOME NON-ATPASE REGULATORY SUBUNIT 5"/>
    <property type="match status" value="1"/>
</dbReference>
<dbReference type="Gene3D" id="1.25.10.10">
    <property type="entry name" value="Leucine-rich Repeat Variant"/>
    <property type="match status" value="2"/>
</dbReference>
<dbReference type="InterPro" id="IPR016024">
    <property type="entry name" value="ARM-type_fold"/>
</dbReference>
<protein>
    <submittedName>
        <fullName evidence="1">26S proteasome non-ATPase regulatory subunit 5 (26S protease subunit S5 basic) (26S proteasome subunit S5B)</fullName>
    </submittedName>
</protein>
<evidence type="ECO:0000313" key="1">
    <source>
        <dbReference type="EMBL" id="CAK9070432.1"/>
    </source>
</evidence>
<dbReference type="InterPro" id="IPR019538">
    <property type="entry name" value="PSMD5"/>
</dbReference>
<keyword evidence="1" id="KW-0645">Protease</keyword>
<proteinExistence type="predicted"/>
<sequence length="486" mass="52445">MALPVTAAKDFISGPRVAQAARKLLDSCPLPQLCEALATASAEDAEPLVSALEGLSEIEEVRALFLGDGVADFLTRGASATEPRLRLTVAKLLAHLASGGEASVGRLLDAGLFNLCEPLLLDEETGVAETAAKAVRAGVAVPPGQQALVASSGSLTEVLLRRLPELPDVQRIRVLALFVQLGRVAEIFPLLEQQGAFEKVLGSFLTDDLLLKLNAVELMDALGSYELGQEFLARSNVPQKLEADLLDPYCDGSVRLCVTRLLGFIAGRSAAAAEQLLRSHEAPFPQSIAGLLDSRDVAARLCAIHAWATAMLQTKGLGFFLRWKPMLQEMVSLISATQNEIAKGAMDAWAIVLEVRAPEDQDAAELWGMAESLAEPVLKNLTNKPFPDVRPHTWQLLSVLCRSRKAAQQALQSPELRNLLLNFQSEASTDARHAKHNLVKTLVDCHAQWIGGLLDSEVMDLMLQFAEQGPYWVPRSAGTTMKDEAA</sequence>
<organism evidence="1 2">
    <name type="scientific">Durusdinium trenchii</name>
    <dbReference type="NCBI Taxonomy" id="1381693"/>
    <lineage>
        <taxon>Eukaryota</taxon>
        <taxon>Sar</taxon>
        <taxon>Alveolata</taxon>
        <taxon>Dinophyceae</taxon>
        <taxon>Suessiales</taxon>
        <taxon>Symbiodiniaceae</taxon>
        <taxon>Durusdinium</taxon>
    </lineage>
</organism>
<dbReference type="PANTHER" id="PTHR13554">
    <property type="entry name" value="26S PROTEASOME NON-ATPASE REGULATORY SUBUNIT 5-RELATED"/>
    <property type="match status" value="1"/>
</dbReference>
<gene>
    <name evidence="1" type="ORF">SCF082_LOCUS35040</name>
</gene>
<dbReference type="GO" id="GO:0006508">
    <property type="term" value="P:proteolysis"/>
    <property type="evidence" value="ECO:0007669"/>
    <property type="project" value="UniProtKB-KW"/>
</dbReference>
<accession>A0ABP0P4M6</accession>
<dbReference type="SUPFAM" id="SSF48371">
    <property type="entry name" value="ARM repeat"/>
    <property type="match status" value="1"/>
</dbReference>
<comment type="caution">
    <text evidence="1">The sequence shown here is derived from an EMBL/GenBank/DDBJ whole genome shotgun (WGS) entry which is preliminary data.</text>
</comment>